<dbReference type="GO" id="GO:0006313">
    <property type="term" value="P:DNA transposition"/>
    <property type="evidence" value="ECO:0007669"/>
    <property type="project" value="InterPro"/>
</dbReference>
<dbReference type="PANTHER" id="PTHR37936:SF3">
    <property type="entry name" value="TRANSPOSASE INSC FOR INSERTION ELEMENT IS2A-RELATED"/>
    <property type="match status" value="1"/>
</dbReference>
<dbReference type="AlphaFoldDB" id="A0A560K6A0"/>
<dbReference type="RefSeq" id="WP_080134689.1">
    <property type="nucleotide sequence ID" value="NZ_LWIG01000007.1"/>
</dbReference>
<evidence type="ECO:0000256" key="1">
    <source>
        <dbReference type="ARBA" id="ARBA00009964"/>
    </source>
</evidence>
<dbReference type="SUPFAM" id="SSF48295">
    <property type="entry name" value="TrpR-like"/>
    <property type="match status" value="1"/>
</dbReference>
<proteinExistence type="inferred from homology"/>
<reference evidence="2 3" key="1">
    <citation type="submission" date="2019-06" db="EMBL/GenBank/DDBJ databases">
        <title>Genomic Encyclopedia of Type Strains, Phase IV (KMG-V): Genome sequencing to study the core and pangenomes of soil and plant-associated prokaryotes.</title>
        <authorList>
            <person name="Whitman W."/>
        </authorList>
    </citation>
    <scope>NUCLEOTIDE SEQUENCE [LARGE SCALE GENOMIC DNA]</scope>
    <source>
        <strain evidence="2 3">BR 10556</strain>
    </source>
</reference>
<dbReference type="GO" id="GO:0043565">
    <property type="term" value="F:sequence-specific DNA binding"/>
    <property type="evidence" value="ECO:0007669"/>
    <property type="project" value="InterPro"/>
</dbReference>
<dbReference type="STRING" id="1399419.A5906_26380"/>
<dbReference type="EMBL" id="VITW01000004">
    <property type="protein sequence ID" value="TWB76140.1"/>
    <property type="molecule type" value="Genomic_DNA"/>
</dbReference>
<dbReference type="NCBIfam" id="NF047595">
    <property type="entry name" value="IS66_ISRel24_TnpA"/>
    <property type="match status" value="1"/>
</dbReference>
<dbReference type="OrthoDB" id="7476756at2"/>
<protein>
    <submittedName>
        <fullName evidence="2">Transposase</fullName>
    </submittedName>
</protein>
<dbReference type="Gene3D" id="1.10.10.10">
    <property type="entry name" value="Winged helix-like DNA-binding domain superfamily/Winged helix DNA-binding domain"/>
    <property type="match status" value="1"/>
</dbReference>
<comment type="caution">
    <text evidence="2">The sequence shown here is derived from an EMBL/GenBank/DDBJ whole genome shotgun (WGS) entry which is preliminary data.</text>
</comment>
<dbReference type="PANTHER" id="PTHR37936">
    <property type="entry name" value="TRANSPOSASE INSC FOR INSERTION ELEMENT IS2A-RELATED"/>
    <property type="match status" value="1"/>
</dbReference>
<dbReference type="Proteomes" id="UP000315914">
    <property type="component" value="Unassembled WGS sequence"/>
</dbReference>
<organism evidence="2 3">
    <name type="scientific">Bradyrhizobium sacchari</name>
    <dbReference type="NCBI Taxonomy" id="1399419"/>
    <lineage>
        <taxon>Bacteria</taxon>
        <taxon>Pseudomonadati</taxon>
        <taxon>Pseudomonadota</taxon>
        <taxon>Alphaproteobacteria</taxon>
        <taxon>Hyphomicrobiales</taxon>
        <taxon>Nitrobacteraceae</taxon>
        <taxon>Bradyrhizobium</taxon>
    </lineage>
</organism>
<evidence type="ECO:0000313" key="2">
    <source>
        <dbReference type="EMBL" id="TWB76140.1"/>
    </source>
</evidence>
<evidence type="ECO:0000313" key="3">
    <source>
        <dbReference type="Proteomes" id="UP000315914"/>
    </source>
</evidence>
<keyword evidence="3" id="KW-1185">Reference proteome</keyword>
<dbReference type="InterPro" id="IPR002514">
    <property type="entry name" value="Transposase_8"/>
</dbReference>
<gene>
    <name evidence="2" type="ORF">FBZ95_104320</name>
</gene>
<comment type="similarity">
    <text evidence="1">Belongs to the transposase 8 family.</text>
</comment>
<dbReference type="GO" id="GO:0004803">
    <property type="term" value="F:transposase activity"/>
    <property type="evidence" value="ECO:0007669"/>
    <property type="project" value="InterPro"/>
</dbReference>
<dbReference type="Pfam" id="PF01527">
    <property type="entry name" value="HTH_Tnp_1"/>
    <property type="match status" value="1"/>
</dbReference>
<accession>A0A560K6A0</accession>
<sequence length="142" mass="15475">MDTVHTAITEPVRRLEVFTGAGRRRKWSDEDKARIVAEIVASGDSVCSVARRHGLSPQQLFGWRRQLREAVGGHSEADEVQFVPAVVDAVVPVPTAHRERRAVRKADSGIIEIEVDGITIRAGRGADTAMIASIVQALKASR</sequence>
<dbReference type="InterPro" id="IPR010921">
    <property type="entry name" value="Trp_repressor/repl_initiator"/>
</dbReference>
<dbReference type="InterPro" id="IPR036388">
    <property type="entry name" value="WH-like_DNA-bd_sf"/>
</dbReference>
<name>A0A560K6A0_9BRAD</name>